<organism evidence="1">
    <name type="scientific">marine metagenome</name>
    <dbReference type="NCBI Taxonomy" id="408172"/>
    <lineage>
        <taxon>unclassified sequences</taxon>
        <taxon>metagenomes</taxon>
        <taxon>ecological metagenomes</taxon>
    </lineage>
</organism>
<evidence type="ECO:0000313" key="1">
    <source>
        <dbReference type="EMBL" id="SVA68173.1"/>
    </source>
</evidence>
<proteinExistence type="predicted"/>
<feature type="non-terminal residue" evidence="1">
    <location>
        <position position="166"/>
    </location>
</feature>
<dbReference type="AlphaFoldDB" id="A0A381XVC5"/>
<sequence length="166" mass="17958">MAAYLIGMLVVGSVIAGGVLAWRLASGPISLAFLTPYFETALSSENGAFKTVFKDTILTWVTTKRAIDIQLVETQVLGRQGELLAEIPELSVSLSAPALMRGRLAPKSLSIDGLRISLARRIDGTFSLDFSKEKTTSKVLIANLLNEIMQPPDKETPLGSLKRLDI</sequence>
<name>A0A381XVC5_9ZZZZ</name>
<dbReference type="EMBL" id="UINC01016362">
    <property type="protein sequence ID" value="SVA68173.1"/>
    <property type="molecule type" value="Genomic_DNA"/>
</dbReference>
<gene>
    <name evidence="1" type="ORF">METZ01_LOCUS121027</name>
</gene>
<protein>
    <recommendedName>
        <fullName evidence="2">AsmA domain-containing protein</fullName>
    </recommendedName>
</protein>
<evidence type="ECO:0008006" key="2">
    <source>
        <dbReference type="Google" id="ProtNLM"/>
    </source>
</evidence>
<reference evidence="1" key="1">
    <citation type="submission" date="2018-05" db="EMBL/GenBank/DDBJ databases">
        <authorList>
            <person name="Lanie J.A."/>
            <person name="Ng W.-L."/>
            <person name="Kazmierczak K.M."/>
            <person name="Andrzejewski T.M."/>
            <person name="Davidsen T.M."/>
            <person name="Wayne K.J."/>
            <person name="Tettelin H."/>
            <person name="Glass J.I."/>
            <person name="Rusch D."/>
            <person name="Podicherti R."/>
            <person name="Tsui H.-C.T."/>
            <person name="Winkler M.E."/>
        </authorList>
    </citation>
    <scope>NUCLEOTIDE SEQUENCE</scope>
</reference>
<accession>A0A381XVC5</accession>